<dbReference type="AlphaFoldDB" id="A0AAD4AEG4"/>
<dbReference type="PANTHER" id="PTHR44019:SF8">
    <property type="entry name" value="POC1 CENTRIOLAR PROTEIN HOMOLOG"/>
    <property type="match status" value="1"/>
</dbReference>
<comment type="caution">
    <text evidence="4">The sequence shown here is derived from an EMBL/GenBank/DDBJ whole genome shotgun (WGS) entry which is preliminary data.</text>
</comment>
<reference evidence="4" key="2">
    <citation type="submission" date="2015-03" db="EMBL/GenBank/DDBJ databases">
        <title>Genome sequence of Pseudoalteromonas citrea.</title>
        <authorList>
            <person name="Xie B.-B."/>
            <person name="Rong J.-C."/>
            <person name="Qin Q.-L."/>
            <person name="Zhang Y.-Z."/>
        </authorList>
    </citation>
    <scope>NUCLEOTIDE SEQUENCE</scope>
    <source>
        <strain evidence="4">DSM 8771</strain>
    </source>
</reference>
<dbReference type="InterPro" id="IPR019775">
    <property type="entry name" value="WD40_repeat_CS"/>
</dbReference>
<dbReference type="InterPro" id="IPR001680">
    <property type="entry name" value="WD40_rpt"/>
</dbReference>
<keyword evidence="1 3" id="KW-0853">WD repeat</keyword>
<dbReference type="SUPFAM" id="SSF50998">
    <property type="entry name" value="Quinoprotein alcohol dehydrogenase-like"/>
    <property type="match status" value="1"/>
</dbReference>
<gene>
    <name evidence="4" type="ORF">PCIT_b0462</name>
</gene>
<dbReference type="PROSITE" id="PS51257">
    <property type="entry name" value="PROKAR_LIPOPROTEIN"/>
    <property type="match status" value="1"/>
</dbReference>
<dbReference type="Pfam" id="PF00400">
    <property type="entry name" value="WD40"/>
    <property type="match status" value="1"/>
</dbReference>
<evidence type="ECO:0000313" key="5">
    <source>
        <dbReference type="Proteomes" id="UP000016487"/>
    </source>
</evidence>
<reference evidence="4" key="1">
    <citation type="journal article" date="2012" name="J. Bacteriol.">
        <title>Genome sequences of type strains of seven species of the marine bacterium Pseudoalteromonas.</title>
        <authorList>
            <person name="Xie B.B."/>
            <person name="Shu Y.L."/>
            <person name="Qin Q.L."/>
            <person name="Rong J.C."/>
            <person name="Zhang X.Y."/>
            <person name="Chen X.L."/>
            <person name="Shi M."/>
            <person name="He H.L."/>
            <person name="Zhou B.C."/>
            <person name="Zhang Y.Z."/>
        </authorList>
    </citation>
    <scope>NUCLEOTIDE SEQUENCE</scope>
    <source>
        <strain evidence="4">DSM 8771</strain>
    </source>
</reference>
<dbReference type="PROSITE" id="PS50294">
    <property type="entry name" value="WD_REPEATS_REGION"/>
    <property type="match status" value="1"/>
</dbReference>
<evidence type="ECO:0000313" key="4">
    <source>
        <dbReference type="EMBL" id="KAF7764457.1"/>
    </source>
</evidence>
<dbReference type="InterPro" id="IPR011047">
    <property type="entry name" value="Quinoprotein_ADH-like_sf"/>
</dbReference>
<dbReference type="PROSITE" id="PS00678">
    <property type="entry name" value="WD_REPEATS_1"/>
    <property type="match status" value="1"/>
</dbReference>
<dbReference type="Proteomes" id="UP000016487">
    <property type="component" value="Unassembled WGS sequence"/>
</dbReference>
<evidence type="ECO:0000256" key="1">
    <source>
        <dbReference type="ARBA" id="ARBA00022574"/>
    </source>
</evidence>
<dbReference type="PROSITE" id="PS50082">
    <property type="entry name" value="WD_REPEATS_2"/>
    <property type="match status" value="1"/>
</dbReference>
<evidence type="ECO:0000256" key="2">
    <source>
        <dbReference type="ARBA" id="ARBA00022737"/>
    </source>
</evidence>
<proteinExistence type="predicted"/>
<dbReference type="InterPro" id="IPR050505">
    <property type="entry name" value="WDR55/POC1"/>
</dbReference>
<organism evidence="4 5">
    <name type="scientific">Pseudoalteromonas citrea</name>
    <dbReference type="NCBI Taxonomy" id="43655"/>
    <lineage>
        <taxon>Bacteria</taxon>
        <taxon>Pseudomonadati</taxon>
        <taxon>Pseudomonadota</taxon>
        <taxon>Gammaproteobacteria</taxon>
        <taxon>Alteromonadales</taxon>
        <taxon>Pseudoalteromonadaceae</taxon>
        <taxon>Pseudoalteromonas</taxon>
    </lineage>
</organism>
<name>A0AAD4AEG4_9GAMM</name>
<dbReference type="RefSeq" id="WP_010361753.1">
    <property type="nucleotide sequence ID" value="NZ_AHBZ03000027.1"/>
</dbReference>
<protein>
    <recommendedName>
        <fullName evidence="6">WD40 repeat domain-containing protein</fullName>
    </recommendedName>
</protein>
<evidence type="ECO:0000256" key="3">
    <source>
        <dbReference type="PROSITE-ProRule" id="PRU00221"/>
    </source>
</evidence>
<dbReference type="SMART" id="SM00320">
    <property type="entry name" value="WD40"/>
    <property type="match status" value="4"/>
</dbReference>
<evidence type="ECO:0008006" key="6">
    <source>
        <dbReference type="Google" id="ProtNLM"/>
    </source>
</evidence>
<keyword evidence="2" id="KW-0677">Repeat</keyword>
<dbReference type="PANTHER" id="PTHR44019">
    <property type="entry name" value="WD REPEAT-CONTAINING PROTEIN 55"/>
    <property type="match status" value="1"/>
</dbReference>
<accession>A0AAD4AEG4</accession>
<feature type="repeat" description="WD" evidence="3">
    <location>
        <begin position="159"/>
        <end position="200"/>
    </location>
</feature>
<sequence length="332" mass="37012">MSKHWVLVFATLLLFSCTEPKKIEPSERYVLSDRLLLDGKISKDGSWALLLTERSDVLLLDIRSENELLTLDSTVLPHSVREILLSKVHGIVLVAGNNTLQVWDIERAALLGQIGVNGFDDLARVSVLALSDSGNVVAIGMTDGSLNILNLAEEKVHQTVLHQSNIAYLNFIDDDTAVVSASHDGHLRVWELVTGSERYSISFPSRVSTVALNHDNTRLFASDSLKTQLIIGARGGEVLTQFDYLSRFKWFRHALFIKGAPYLLTSSAKSELSLWHMKSGKEMFSWNVETHSMGTTVLDMVELSNTKVLTLNSEGIVEMWDISKVQFRATQE</sequence>
<dbReference type="Gene3D" id="2.130.10.10">
    <property type="entry name" value="YVTN repeat-like/Quinoprotein amine dehydrogenase"/>
    <property type="match status" value="1"/>
</dbReference>
<dbReference type="InterPro" id="IPR015943">
    <property type="entry name" value="WD40/YVTN_repeat-like_dom_sf"/>
</dbReference>
<dbReference type="EMBL" id="AHBZ03000027">
    <property type="protein sequence ID" value="KAF7764457.1"/>
    <property type="molecule type" value="Genomic_DNA"/>
</dbReference>